<protein>
    <submittedName>
        <fullName evidence="1">Uncharacterized protein</fullName>
    </submittedName>
</protein>
<name>A0ACC2KTV3_PERAE</name>
<proteinExistence type="predicted"/>
<comment type="caution">
    <text evidence="1">The sequence shown here is derived from an EMBL/GenBank/DDBJ whole genome shotgun (WGS) entry which is preliminary data.</text>
</comment>
<sequence>MEKLHLRSVLNSLPLPAFSFSSRKWRSYIALLLNGFVTCKWKSLWNSSSSSSPHVAPWSSLSTKTSSLVVTVPWSSADAPF</sequence>
<evidence type="ECO:0000313" key="1">
    <source>
        <dbReference type="EMBL" id="KAJ8624440.1"/>
    </source>
</evidence>
<evidence type="ECO:0000313" key="2">
    <source>
        <dbReference type="Proteomes" id="UP001234297"/>
    </source>
</evidence>
<accession>A0ACC2KTV3</accession>
<gene>
    <name evidence="1" type="ORF">MRB53_032970</name>
</gene>
<keyword evidence="2" id="KW-1185">Reference proteome</keyword>
<reference evidence="1 2" key="1">
    <citation type="journal article" date="2022" name="Hortic Res">
        <title>A haplotype resolved chromosomal level avocado genome allows analysis of novel avocado genes.</title>
        <authorList>
            <person name="Nath O."/>
            <person name="Fletcher S.J."/>
            <person name="Hayward A."/>
            <person name="Shaw L.M."/>
            <person name="Masouleh A.K."/>
            <person name="Furtado A."/>
            <person name="Henry R.J."/>
            <person name="Mitter N."/>
        </authorList>
    </citation>
    <scope>NUCLEOTIDE SEQUENCE [LARGE SCALE GENOMIC DNA]</scope>
    <source>
        <strain evidence="2">cv. Hass</strain>
    </source>
</reference>
<dbReference type="EMBL" id="CM056819">
    <property type="protein sequence ID" value="KAJ8624440.1"/>
    <property type="molecule type" value="Genomic_DNA"/>
</dbReference>
<dbReference type="Proteomes" id="UP001234297">
    <property type="component" value="Chromosome 11"/>
</dbReference>
<organism evidence="1 2">
    <name type="scientific">Persea americana</name>
    <name type="common">Avocado</name>
    <dbReference type="NCBI Taxonomy" id="3435"/>
    <lineage>
        <taxon>Eukaryota</taxon>
        <taxon>Viridiplantae</taxon>
        <taxon>Streptophyta</taxon>
        <taxon>Embryophyta</taxon>
        <taxon>Tracheophyta</taxon>
        <taxon>Spermatophyta</taxon>
        <taxon>Magnoliopsida</taxon>
        <taxon>Magnoliidae</taxon>
        <taxon>Laurales</taxon>
        <taxon>Lauraceae</taxon>
        <taxon>Persea</taxon>
    </lineage>
</organism>